<name>A0A2C9VNN4_MANES</name>
<dbReference type="InterPro" id="IPR027417">
    <property type="entry name" value="P-loop_NTPase"/>
</dbReference>
<dbReference type="Gramene" id="Manes.06G075232.1.v8.1">
    <property type="protein sequence ID" value="Manes.06G075232.1.v8.1.CDS.1"/>
    <property type="gene ID" value="Manes.06G075232.v8.1"/>
</dbReference>
<evidence type="ECO:0000313" key="6">
    <source>
        <dbReference type="Proteomes" id="UP000091857"/>
    </source>
</evidence>
<dbReference type="PANTHER" id="PTHR11783">
    <property type="entry name" value="SULFOTRANSFERASE SULT"/>
    <property type="match status" value="1"/>
</dbReference>
<dbReference type="GO" id="GO:0005737">
    <property type="term" value="C:cytoplasm"/>
    <property type="evidence" value="ECO:0000318"/>
    <property type="project" value="GO_Central"/>
</dbReference>
<keyword evidence="6" id="KW-1185">Reference proteome</keyword>
<evidence type="ECO:0000256" key="3">
    <source>
        <dbReference type="RuleBase" id="RU361155"/>
    </source>
</evidence>
<reference evidence="6" key="1">
    <citation type="journal article" date="2016" name="Nat. Biotechnol.">
        <title>Sequencing wild and cultivated cassava and related species reveals extensive interspecific hybridization and genetic diversity.</title>
        <authorList>
            <person name="Bredeson J.V."/>
            <person name="Lyons J.B."/>
            <person name="Prochnik S.E."/>
            <person name="Wu G.A."/>
            <person name="Ha C.M."/>
            <person name="Edsinger-Gonzales E."/>
            <person name="Grimwood J."/>
            <person name="Schmutz J."/>
            <person name="Rabbi I.Y."/>
            <person name="Egesi C."/>
            <person name="Nauluvula P."/>
            <person name="Lebot V."/>
            <person name="Ndunguru J."/>
            <person name="Mkamilo G."/>
            <person name="Bart R.S."/>
            <person name="Setter T.L."/>
            <person name="Gleadow R.M."/>
            <person name="Kulakow P."/>
            <person name="Ferguson M.E."/>
            <person name="Rounsley S."/>
            <person name="Rokhsar D.S."/>
        </authorList>
    </citation>
    <scope>NUCLEOTIDE SEQUENCE [LARGE SCALE GENOMIC DNA]</scope>
    <source>
        <strain evidence="6">cv. AM560-2</strain>
    </source>
</reference>
<dbReference type="EMBL" id="CM004392">
    <property type="protein sequence ID" value="OAY47379.1"/>
    <property type="molecule type" value="Genomic_DNA"/>
</dbReference>
<accession>A0A2C9VNN4</accession>
<dbReference type="Proteomes" id="UP000091857">
    <property type="component" value="Chromosome 6"/>
</dbReference>
<evidence type="ECO:0000256" key="1">
    <source>
        <dbReference type="ARBA" id="ARBA00005771"/>
    </source>
</evidence>
<dbReference type="SUPFAM" id="SSF52540">
    <property type="entry name" value="P-loop containing nucleoside triphosphate hydrolases"/>
    <property type="match status" value="1"/>
</dbReference>
<dbReference type="GO" id="GO:0008146">
    <property type="term" value="F:sulfotransferase activity"/>
    <property type="evidence" value="ECO:0000318"/>
    <property type="project" value="GO_Central"/>
</dbReference>
<dbReference type="Gene3D" id="3.40.50.300">
    <property type="entry name" value="P-loop containing nucleotide triphosphate hydrolases"/>
    <property type="match status" value="1"/>
</dbReference>
<proteinExistence type="inferred from homology"/>
<dbReference type="AlphaFoldDB" id="A0A2C9VNN4"/>
<evidence type="ECO:0000313" key="5">
    <source>
        <dbReference type="EMBL" id="OAY47379.1"/>
    </source>
</evidence>
<dbReference type="InterPro" id="IPR000863">
    <property type="entry name" value="Sulfotransferase_dom"/>
</dbReference>
<sequence>MDLVYGNMLHAVPTTVVTPQSSKNIKKMNPTLISQWNPSPRVPKIVQSRQPRGIFNALPLVHEAKEGGEANAPLTPQGKYKEIMSRFPRRDDWVLQPLYQYQGFWYFRDYLIGLLAAQENFKPQPSDIVLCTYPKTGTTWLKALAYAIVTRSRFSDSENPLLVKAPHDCVPFFEIDAARNTSNRDPQVPLVATHIPYTSLPTSISESGCKLVYLCRDPKDVLISMWHFLRGKLPEGIDKDTYINLNNSFEIFCEGIASNGPYWDHVLGYWKVSVESPEKVLFLVYEDLKKDTVSIVRKLAEFMGYPFTPEEETRGVVQEIVELCSFDSLKNLKANTSGVYSPDSPYAVRNTEFFRKGTTGDWKNYFNEEMAARLDQIIEEKLNGSGFSFLSR</sequence>
<dbReference type="Gramene" id="Manes.06G075100.1.v8.1">
    <property type="protein sequence ID" value="Manes.06G075100.1.v8.1.CDS.1"/>
    <property type="gene ID" value="Manes.06G075100.v8.1"/>
</dbReference>
<evidence type="ECO:0000259" key="4">
    <source>
        <dbReference type="Pfam" id="PF00685"/>
    </source>
</evidence>
<dbReference type="EC" id="2.8.2.-" evidence="3"/>
<evidence type="ECO:0000256" key="2">
    <source>
        <dbReference type="ARBA" id="ARBA00022679"/>
    </source>
</evidence>
<protein>
    <recommendedName>
        <fullName evidence="3">Sulfotransferase</fullName>
        <ecNumber evidence="3">2.8.2.-</ecNumber>
    </recommendedName>
</protein>
<feature type="domain" description="Sulfotransferase" evidence="4">
    <location>
        <begin position="125"/>
        <end position="386"/>
    </location>
</feature>
<comment type="caution">
    <text evidence="5">The sequence shown here is derived from an EMBL/GenBank/DDBJ whole genome shotgun (WGS) entry which is preliminary data.</text>
</comment>
<dbReference type="OrthoDB" id="205623at2759"/>
<gene>
    <name evidence="5" type="ORF">MANES_06G075100v8</name>
</gene>
<comment type="similarity">
    <text evidence="1 3">Belongs to the sulfotransferase 1 family.</text>
</comment>
<dbReference type="GO" id="GO:0051923">
    <property type="term" value="P:sulfation"/>
    <property type="evidence" value="ECO:0000318"/>
    <property type="project" value="GO_Central"/>
</dbReference>
<organism evidence="5 6">
    <name type="scientific">Manihot esculenta</name>
    <name type="common">Cassava</name>
    <name type="synonym">Jatropha manihot</name>
    <dbReference type="NCBI Taxonomy" id="3983"/>
    <lineage>
        <taxon>Eukaryota</taxon>
        <taxon>Viridiplantae</taxon>
        <taxon>Streptophyta</taxon>
        <taxon>Embryophyta</taxon>
        <taxon>Tracheophyta</taxon>
        <taxon>Spermatophyta</taxon>
        <taxon>Magnoliopsida</taxon>
        <taxon>eudicotyledons</taxon>
        <taxon>Gunneridae</taxon>
        <taxon>Pentapetalae</taxon>
        <taxon>rosids</taxon>
        <taxon>fabids</taxon>
        <taxon>Malpighiales</taxon>
        <taxon>Euphorbiaceae</taxon>
        <taxon>Crotonoideae</taxon>
        <taxon>Manihoteae</taxon>
        <taxon>Manihot</taxon>
    </lineage>
</organism>
<dbReference type="Pfam" id="PF00685">
    <property type="entry name" value="Sulfotransfer_1"/>
    <property type="match status" value="1"/>
</dbReference>
<keyword evidence="2 3" id="KW-0808">Transferase</keyword>